<gene>
    <name evidence="1" type="ORF">S03H2_72285</name>
</gene>
<sequence>MIDEAGRMKFALDKKAGLQDEMIYNIYSDNSGISGRPIWLAMDLGISKAETGSPISVFGEG</sequence>
<name>X1KZS3_9ZZZZ</name>
<comment type="caution">
    <text evidence="1">The sequence shown here is derived from an EMBL/GenBank/DDBJ whole genome shotgun (WGS) entry which is preliminary data.</text>
</comment>
<dbReference type="EMBL" id="BARU01048783">
    <property type="protein sequence ID" value="GAH99140.1"/>
    <property type="molecule type" value="Genomic_DNA"/>
</dbReference>
<protein>
    <submittedName>
        <fullName evidence="1">Uncharacterized protein</fullName>
    </submittedName>
</protein>
<accession>X1KZS3</accession>
<proteinExistence type="predicted"/>
<dbReference type="AlphaFoldDB" id="X1KZS3"/>
<feature type="non-terminal residue" evidence="1">
    <location>
        <position position="61"/>
    </location>
</feature>
<reference evidence="1" key="1">
    <citation type="journal article" date="2014" name="Front. Microbiol.">
        <title>High frequency of phylogenetically diverse reductive dehalogenase-homologous genes in deep subseafloor sedimentary metagenomes.</title>
        <authorList>
            <person name="Kawai M."/>
            <person name="Futagami T."/>
            <person name="Toyoda A."/>
            <person name="Takaki Y."/>
            <person name="Nishi S."/>
            <person name="Hori S."/>
            <person name="Arai W."/>
            <person name="Tsubouchi T."/>
            <person name="Morono Y."/>
            <person name="Uchiyama I."/>
            <person name="Ito T."/>
            <person name="Fujiyama A."/>
            <person name="Inagaki F."/>
            <person name="Takami H."/>
        </authorList>
    </citation>
    <scope>NUCLEOTIDE SEQUENCE</scope>
    <source>
        <strain evidence="1">Expedition CK06-06</strain>
    </source>
</reference>
<evidence type="ECO:0000313" key="1">
    <source>
        <dbReference type="EMBL" id="GAH99140.1"/>
    </source>
</evidence>
<organism evidence="1">
    <name type="scientific">marine sediment metagenome</name>
    <dbReference type="NCBI Taxonomy" id="412755"/>
    <lineage>
        <taxon>unclassified sequences</taxon>
        <taxon>metagenomes</taxon>
        <taxon>ecological metagenomes</taxon>
    </lineage>
</organism>